<keyword evidence="7" id="KW-0653">Protein transport</keyword>
<reference evidence="11 12" key="1">
    <citation type="submission" date="2019-04" db="EMBL/GenBank/DDBJ databases">
        <authorList>
            <person name="Feng G."/>
            <person name="Zhang J."/>
            <person name="Zhu H."/>
        </authorList>
    </citation>
    <scope>NUCLEOTIDE SEQUENCE [LARGE SCALE GENOMIC DNA]</scope>
    <source>
        <strain evidence="11 12">92R-1</strain>
    </source>
</reference>
<dbReference type="GO" id="GO:0031992">
    <property type="term" value="F:energy transducer activity"/>
    <property type="evidence" value="ECO:0007669"/>
    <property type="project" value="TreeGrafter"/>
</dbReference>
<dbReference type="InterPro" id="IPR006260">
    <property type="entry name" value="TonB/TolA_C"/>
</dbReference>
<protein>
    <submittedName>
        <fullName evidence="11">Energy transducer TonB</fullName>
    </submittedName>
</protein>
<comment type="similarity">
    <text evidence="2">Belongs to the TonB family.</text>
</comment>
<keyword evidence="12" id="KW-1185">Reference proteome</keyword>
<keyword evidence="3" id="KW-0813">Transport</keyword>
<accession>A0A4Z0PD89</accession>
<keyword evidence="5" id="KW-0997">Cell inner membrane</keyword>
<sequence>MLPLPILNVKLNTCQEDWQQMTPVALGHHCAQCDRVVINFTTSSQADLAAAFQNSPDGRVCGRFRPEQLAPRPLLRQKLRRFLVALVLVCGLGLSGQEALAQVRKVAAKAQQVPDNWLGMVVEQMPKYKDGSQEALQKYIKQTLHYPSGAKASGKIFISFIVTKTGQVANVEVVKGLEPLLDKEAIRVVRQMGNWTPGQQQNRPVDVRYTLPITFTLR</sequence>
<evidence type="ECO:0000259" key="10">
    <source>
        <dbReference type="Pfam" id="PF03544"/>
    </source>
</evidence>
<dbReference type="GO" id="GO:0098797">
    <property type="term" value="C:plasma membrane protein complex"/>
    <property type="evidence" value="ECO:0007669"/>
    <property type="project" value="TreeGrafter"/>
</dbReference>
<dbReference type="PANTHER" id="PTHR33446">
    <property type="entry name" value="PROTEIN TONB-RELATED"/>
    <property type="match status" value="1"/>
</dbReference>
<comment type="subcellular location">
    <subcellularLocation>
        <location evidence="1">Cell inner membrane</location>
        <topology evidence="1">Single-pass membrane protein</topology>
        <orientation evidence="1">Periplasmic side</orientation>
    </subcellularLocation>
</comment>
<name>A0A4Z0PD89_9BACT</name>
<keyword evidence="4" id="KW-1003">Cell membrane</keyword>
<keyword evidence="9" id="KW-0472">Membrane</keyword>
<evidence type="ECO:0000256" key="6">
    <source>
        <dbReference type="ARBA" id="ARBA00022692"/>
    </source>
</evidence>
<dbReference type="AlphaFoldDB" id="A0A4Z0PD89"/>
<evidence type="ECO:0000256" key="9">
    <source>
        <dbReference type="ARBA" id="ARBA00023136"/>
    </source>
</evidence>
<evidence type="ECO:0000256" key="3">
    <source>
        <dbReference type="ARBA" id="ARBA00022448"/>
    </source>
</evidence>
<evidence type="ECO:0000256" key="1">
    <source>
        <dbReference type="ARBA" id="ARBA00004383"/>
    </source>
</evidence>
<evidence type="ECO:0000256" key="4">
    <source>
        <dbReference type="ARBA" id="ARBA00022475"/>
    </source>
</evidence>
<dbReference type="OrthoDB" id="1039448at2"/>
<feature type="domain" description="TonB C-terminal" evidence="10">
    <location>
        <begin position="145"/>
        <end position="217"/>
    </location>
</feature>
<evidence type="ECO:0000256" key="7">
    <source>
        <dbReference type="ARBA" id="ARBA00022927"/>
    </source>
</evidence>
<dbReference type="GO" id="GO:0055085">
    <property type="term" value="P:transmembrane transport"/>
    <property type="evidence" value="ECO:0007669"/>
    <property type="project" value="InterPro"/>
</dbReference>
<proteinExistence type="inferred from homology"/>
<comment type="caution">
    <text evidence="11">The sequence shown here is derived from an EMBL/GenBank/DDBJ whole genome shotgun (WGS) entry which is preliminary data.</text>
</comment>
<gene>
    <name evidence="11" type="ORF">EU556_01940</name>
</gene>
<dbReference type="EMBL" id="SRLA01000001">
    <property type="protein sequence ID" value="TGE09619.1"/>
    <property type="molecule type" value="Genomic_DNA"/>
</dbReference>
<dbReference type="Pfam" id="PF03544">
    <property type="entry name" value="TonB_C"/>
    <property type="match status" value="1"/>
</dbReference>
<dbReference type="SUPFAM" id="SSF74653">
    <property type="entry name" value="TolA/TonB C-terminal domain"/>
    <property type="match status" value="1"/>
</dbReference>
<evidence type="ECO:0000313" key="11">
    <source>
        <dbReference type="EMBL" id="TGE09619.1"/>
    </source>
</evidence>
<dbReference type="GO" id="GO:0015031">
    <property type="term" value="P:protein transport"/>
    <property type="evidence" value="ECO:0007669"/>
    <property type="project" value="UniProtKB-KW"/>
</dbReference>
<evidence type="ECO:0000256" key="8">
    <source>
        <dbReference type="ARBA" id="ARBA00022989"/>
    </source>
</evidence>
<evidence type="ECO:0000256" key="5">
    <source>
        <dbReference type="ARBA" id="ARBA00022519"/>
    </source>
</evidence>
<dbReference type="RefSeq" id="WP_135430471.1">
    <property type="nucleotide sequence ID" value="NZ_SRLA01000001.1"/>
</dbReference>
<keyword evidence="8" id="KW-1133">Transmembrane helix</keyword>
<evidence type="ECO:0000313" key="12">
    <source>
        <dbReference type="Proteomes" id="UP000298337"/>
    </source>
</evidence>
<evidence type="ECO:0000256" key="2">
    <source>
        <dbReference type="ARBA" id="ARBA00006555"/>
    </source>
</evidence>
<dbReference type="PANTHER" id="PTHR33446:SF2">
    <property type="entry name" value="PROTEIN TONB"/>
    <property type="match status" value="1"/>
</dbReference>
<dbReference type="Proteomes" id="UP000298337">
    <property type="component" value="Unassembled WGS sequence"/>
</dbReference>
<dbReference type="InterPro" id="IPR051045">
    <property type="entry name" value="TonB-dependent_transducer"/>
</dbReference>
<keyword evidence="6" id="KW-0812">Transmembrane</keyword>
<dbReference type="InterPro" id="IPR037682">
    <property type="entry name" value="TonB_C"/>
</dbReference>
<organism evidence="11 12">
    <name type="scientific">Hymenobacter fodinae</name>
    <dbReference type="NCBI Taxonomy" id="2510796"/>
    <lineage>
        <taxon>Bacteria</taxon>
        <taxon>Pseudomonadati</taxon>
        <taxon>Bacteroidota</taxon>
        <taxon>Cytophagia</taxon>
        <taxon>Cytophagales</taxon>
        <taxon>Hymenobacteraceae</taxon>
        <taxon>Hymenobacter</taxon>
    </lineage>
</organism>
<dbReference type="NCBIfam" id="TIGR01352">
    <property type="entry name" value="tonB_Cterm"/>
    <property type="match status" value="1"/>
</dbReference>
<dbReference type="Gene3D" id="3.30.1150.10">
    <property type="match status" value="1"/>
</dbReference>